<comment type="subcellular location">
    <subcellularLocation>
        <location evidence="1">Cell inner membrane</location>
        <topology evidence="1">Multi-pass membrane protein</topology>
    </subcellularLocation>
</comment>
<proteinExistence type="predicted"/>
<dbReference type="PANTHER" id="PTHR30482:SF10">
    <property type="entry name" value="HIGH-AFFINITY BRANCHED-CHAIN AMINO ACID TRANSPORT PROTEIN BRAE"/>
    <property type="match status" value="1"/>
</dbReference>
<dbReference type="GO" id="GO:0005886">
    <property type="term" value="C:plasma membrane"/>
    <property type="evidence" value="ECO:0007669"/>
    <property type="project" value="UniProtKB-SubCell"/>
</dbReference>
<evidence type="ECO:0000256" key="4">
    <source>
        <dbReference type="ARBA" id="ARBA00022989"/>
    </source>
</evidence>
<dbReference type="Proteomes" id="UP000193675">
    <property type="component" value="Unassembled WGS sequence"/>
</dbReference>
<dbReference type="PANTHER" id="PTHR30482">
    <property type="entry name" value="HIGH-AFFINITY BRANCHED-CHAIN AMINO ACID TRANSPORT SYSTEM PERMEASE"/>
    <property type="match status" value="1"/>
</dbReference>
<evidence type="ECO:0000256" key="3">
    <source>
        <dbReference type="ARBA" id="ARBA00022692"/>
    </source>
</evidence>
<dbReference type="EMBL" id="NBWC01000002">
    <property type="protein sequence ID" value="ORL67549.1"/>
    <property type="molecule type" value="Genomic_DNA"/>
</dbReference>
<reference evidence="6 7" key="1">
    <citation type="submission" date="2017-04" db="EMBL/GenBank/DDBJ databases">
        <title>Presence of VIM-2 positive Pseudomonas species in chickens and their surrounding environment.</title>
        <authorList>
            <person name="Zhang R."/>
        </authorList>
    </citation>
    <scope>NUCLEOTIDE SEQUENCE [LARGE SCALE GENOMIC DNA]</scope>
    <source>
        <strain evidence="6 7">DZ-C18</strain>
    </source>
</reference>
<sequence>MEYFAQLLLNGLTIGAIYALAAVAFSLVYGVVRMVNFAFGEFFMLGAFITVSLMLDQISLFGVSVAMPHFALPLAAAFGIVLAGILGVVVDRLAYRPLRNAPRLAPLITSIAISVLLQSGAQSIWGAEELRFPENPLSEMEVIVLFNSLYLTVPEALTIIVAVVAMLGLHQFVARSRLGRAMRATADNSTASTLIGIPVNRIIAIAFLLGSGFAALAGILYAQTYGFAHATMGFIPALKALTAAVLGGIGSIPGAALGGLLLGMMETLGGGYLPNGNAWKDAISFSVLILLLYFRPQGLLGRPETVAGERGSLLGNSPQSGWLMARVEHLLGKFASPSPWLMIALVAVAASLAFVVTSDYWLRILIFVLIYGMLASGLNVVVGFAGLLDLGYVAFWAVGSYFTSIIFILVMRQGFGIESAEVWWLMYANFIVGGVLAALAAMCIGYPTLKLRGDYLAIMTLGFGEIIRIVAINWVDLTRGPMGIRDIPLPNLFGYELASAQAQYLYALALAALVVFVIARIVRSHVGRAWVAIREDEDAAEAMGIPTSRYKLYAYAFGGFIGGLVGTFYAHSQQYISPFNFSLFENILLLMLVVLGGLGTLIGPFIGALIWVVFLQLALDLPFVEAFPEARFALLGLLLILLMLYRPQGLAAKARVKLVAQ</sequence>
<evidence type="ECO:0000256" key="1">
    <source>
        <dbReference type="ARBA" id="ARBA00004429"/>
    </source>
</evidence>
<keyword evidence="2" id="KW-1003">Cell membrane</keyword>
<dbReference type="GeneID" id="49866260"/>
<name>A0A1X1A5Z2_PSEPU</name>
<gene>
    <name evidence="6" type="ORF">B7H17_00350</name>
</gene>
<evidence type="ECO:0000313" key="6">
    <source>
        <dbReference type="EMBL" id="ORL67549.1"/>
    </source>
</evidence>
<evidence type="ECO:0000256" key="2">
    <source>
        <dbReference type="ARBA" id="ARBA00022475"/>
    </source>
</evidence>
<dbReference type="InterPro" id="IPR043428">
    <property type="entry name" value="LivM-like"/>
</dbReference>
<keyword evidence="4" id="KW-1133">Transmembrane helix</keyword>
<comment type="caution">
    <text evidence="6">The sequence shown here is derived from an EMBL/GenBank/DDBJ whole genome shotgun (WGS) entry which is preliminary data.</text>
</comment>
<evidence type="ECO:0000313" key="7">
    <source>
        <dbReference type="Proteomes" id="UP000193675"/>
    </source>
</evidence>
<keyword evidence="5" id="KW-0472">Membrane</keyword>
<protein>
    <submittedName>
        <fullName evidence="6">ABC transporter permease</fullName>
    </submittedName>
</protein>
<organism evidence="6 7">
    <name type="scientific">Pseudomonas putida</name>
    <name type="common">Arthrobacter siderocapsulatus</name>
    <dbReference type="NCBI Taxonomy" id="303"/>
    <lineage>
        <taxon>Bacteria</taxon>
        <taxon>Pseudomonadati</taxon>
        <taxon>Pseudomonadota</taxon>
        <taxon>Gammaproteobacteria</taxon>
        <taxon>Pseudomonadales</taxon>
        <taxon>Pseudomonadaceae</taxon>
        <taxon>Pseudomonas</taxon>
    </lineage>
</organism>
<evidence type="ECO:0000256" key="5">
    <source>
        <dbReference type="ARBA" id="ARBA00023136"/>
    </source>
</evidence>
<accession>A0A1X1A5Z2</accession>
<dbReference type="InterPro" id="IPR001851">
    <property type="entry name" value="ABC_transp_permease"/>
</dbReference>
<dbReference type="GO" id="GO:0015658">
    <property type="term" value="F:branched-chain amino acid transmembrane transporter activity"/>
    <property type="evidence" value="ECO:0007669"/>
    <property type="project" value="InterPro"/>
</dbReference>
<dbReference type="Pfam" id="PF02653">
    <property type="entry name" value="BPD_transp_2"/>
    <property type="match status" value="2"/>
</dbReference>
<dbReference type="CDD" id="cd06582">
    <property type="entry name" value="TM_PBP1_LivH_like"/>
    <property type="match status" value="1"/>
</dbReference>
<dbReference type="OrthoDB" id="9807115at2"/>
<keyword evidence="3" id="KW-0812">Transmembrane</keyword>
<dbReference type="CDD" id="cd06581">
    <property type="entry name" value="TM_PBP1_LivM_like"/>
    <property type="match status" value="1"/>
</dbReference>
<dbReference type="RefSeq" id="WP_033982764.1">
    <property type="nucleotide sequence ID" value="NZ_JAUEER010000021.1"/>
</dbReference>
<dbReference type="AlphaFoldDB" id="A0A1X1A5Z2"/>